<evidence type="ECO:0000256" key="5">
    <source>
        <dbReference type="ARBA" id="ARBA00022490"/>
    </source>
</evidence>
<evidence type="ECO:0000256" key="12">
    <source>
        <dbReference type="ARBA" id="ARBA00023273"/>
    </source>
</evidence>
<evidence type="ECO:0000256" key="16">
    <source>
        <dbReference type="ARBA" id="ARBA00038848"/>
    </source>
</evidence>
<comment type="catalytic activity">
    <reaction evidence="14">
        <text>(9Z)-octadecenoyl-CoA + H2O = (9Z)-octadecenoate + CoA + H(+)</text>
        <dbReference type="Rhea" id="RHEA:40139"/>
        <dbReference type="ChEBI" id="CHEBI:15377"/>
        <dbReference type="ChEBI" id="CHEBI:15378"/>
        <dbReference type="ChEBI" id="CHEBI:30823"/>
        <dbReference type="ChEBI" id="CHEBI:57287"/>
        <dbReference type="ChEBI" id="CHEBI:57387"/>
    </reaction>
    <physiologicalReaction direction="left-to-right" evidence="14">
        <dbReference type="Rhea" id="RHEA:40140"/>
    </physiologicalReaction>
</comment>
<keyword evidence="12" id="KW-0966">Cell projection</keyword>
<evidence type="ECO:0000256" key="11">
    <source>
        <dbReference type="ARBA" id="ARBA00023136"/>
    </source>
</evidence>
<evidence type="ECO:0000256" key="4">
    <source>
        <dbReference type="ARBA" id="ARBA00022475"/>
    </source>
</evidence>
<evidence type="ECO:0000256" key="6">
    <source>
        <dbReference type="ARBA" id="ARBA00022703"/>
    </source>
</evidence>
<feature type="domain" description="Thioesterase" evidence="24">
    <location>
        <begin position="123"/>
        <end position="195"/>
    </location>
</feature>
<evidence type="ECO:0000256" key="18">
    <source>
        <dbReference type="ARBA" id="ARBA00043210"/>
    </source>
</evidence>
<dbReference type="PANTHER" id="PTHR12418:SF19">
    <property type="entry name" value="ACYL-COENZYME A THIOESTERASE THEM4"/>
    <property type="match status" value="1"/>
</dbReference>
<dbReference type="GO" id="GO:0006631">
    <property type="term" value="P:fatty acid metabolic process"/>
    <property type="evidence" value="ECO:0007669"/>
    <property type="project" value="UniProtKB-KW"/>
</dbReference>
<comment type="caution">
    <text evidence="25">The sequence shown here is derived from an EMBL/GenBank/DDBJ whole genome shotgun (WGS) entry which is preliminary data.</text>
</comment>
<evidence type="ECO:0000313" key="26">
    <source>
        <dbReference type="Proteomes" id="UP000287519"/>
    </source>
</evidence>
<evidence type="ECO:0000256" key="8">
    <source>
        <dbReference type="ARBA" id="ARBA00022832"/>
    </source>
</evidence>
<evidence type="ECO:0000256" key="19">
    <source>
        <dbReference type="ARBA" id="ARBA00047588"/>
    </source>
</evidence>
<evidence type="ECO:0000313" key="25">
    <source>
        <dbReference type="EMBL" id="GCE44305.1"/>
    </source>
</evidence>
<comment type="similarity">
    <text evidence="15">Belongs to the THEM4/THEM5 thioesterase family.</text>
</comment>
<dbReference type="EMBL" id="BHYM01000092">
    <property type="protein sequence ID" value="GCE44305.1"/>
    <property type="molecule type" value="Genomic_DNA"/>
</dbReference>
<accession>A0A402CL86</accession>
<evidence type="ECO:0000256" key="3">
    <source>
        <dbReference type="ARBA" id="ARBA00004632"/>
    </source>
</evidence>
<evidence type="ECO:0000256" key="23">
    <source>
        <dbReference type="ARBA" id="ARBA00048180"/>
    </source>
</evidence>
<keyword evidence="6" id="KW-0053">Apoptosis</keyword>
<dbReference type="Gene3D" id="3.10.129.10">
    <property type="entry name" value="Hotdog Thioesterase"/>
    <property type="match status" value="1"/>
</dbReference>
<dbReference type="GO" id="GO:0016787">
    <property type="term" value="F:hydrolase activity"/>
    <property type="evidence" value="ECO:0007669"/>
    <property type="project" value="UniProtKB-KW"/>
</dbReference>
<protein>
    <recommendedName>
        <fullName evidence="17">Acyl-coenzyme A thioesterase THEM4</fullName>
        <ecNumber evidence="16">3.1.2.2</ecNumber>
    </recommendedName>
    <alternativeName>
        <fullName evidence="18">Thioesterase superfamily member 4</fullName>
    </alternativeName>
</protein>
<dbReference type="InterPro" id="IPR006683">
    <property type="entry name" value="Thioestr_dom"/>
</dbReference>
<evidence type="ECO:0000256" key="14">
    <source>
        <dbReference type="ARBA" id="ARBA00037002"/>
    </source>
</evidence>
<name>A0A402CL86_RHOWR</name>
<keyword evidence="8" id="KW-0276">Fatty acid metabolism</keyword>
<comment type="catalytic activity">
    <reaction evidence="21">
        <text>decanoyl-CoA + H2O = decanoate + CoA + H(+)</text>
        <dbReference type="Rhea" id="RHEA:40059"/>
        <dbReference type="ChEBI" id="CHEBI:15377"/>
        <dbReference type="ChEBI" id="CHEBI:15378"/>
        <dbReference type="ChEBI" id="CHEBI:27689"/>
        <dbReference type="ChEBI" id="CHEBI:57287"/>
        <dbReference type="ChEBI" id="CHEBI:61430"/>
    </reaction>
    <physiologicalReaction direction="left-to-right" evidence="21">
        <dbReference type="Rhea" id="RHEA:40060"/>
    </physiologicalReaction>
</comment>
<keyword evidence="26" id="KW-1185">Reference proteome</keyword>
<evidence type="ECO:0000256" key="20">
    <source>
        <dbReference type="ARBA" id="ARBA00047734"/>
    </source>
</evidence>
<dbReference type="AlphaFoldDB" id="A0A402CL86"/>
<dbReference type="PANTHER" id="PTHR12418">
    <property type="entry name" value="ACYL-COENZYME A THIOESTERASE THEM4"/>
    <property type="match status" value="1"/>
</dbReference>
<dbReference type="SUPFAM" id="SSF54637">
    <property type="entry name" value="Thioesterase/thiol ester dehydrase-isomerase"/>
    <property type="match status" value="1"/>
</dbReference>
<dbReference type="GO" id="GO:0016020">
    <property type="term" value="C:membrane"/>
    <property type="evidence" value="ECO:0007669"/>
    <property type="project" value="UniProtKB-SubCell"/>
</dbReference>
<keyword evidence="5" id="KW-0963">Cytoplasm</keyword>
<evidence type="ECO:0000259" key="24">
    <source>
        <dbReference type="Pfam" id="PF03061"/>
    </source>
</evidence>
<evidence type="ECO:0000256" key="15">
    <source>
        <dbReference type="ARBA" id="ARBA00038456"/>
    </source>
</evidence>
<evidence type="ECO:0000256" key="1">
    <source>
        <dbReference type="ARBA" id="ARBA00004170"/>
    </source>
</evidence>
<comment type="catalytic activity">
    <reaction evidence="13">
        <text>(5Z,8Z,11Z,14Z)-eicosatetraenoyl-CoA + H2O = (5Z,8Z,11Z,14Z)-eicosatetraenoate + CoA + H(+)</text>
        <dbReference type="Rhea" id="RHEA:40151"/>
        <dbReference type="ChEBI" id="CHEBI:15377"/>
        <dbReference type="ChEBI" id="CHEBI:15378"/>
        <dbReference type="ChEBI" id="CHEBI:32395"/>
        <dbReference type="ChEBI" id="CHEBI:57287"/>
        <dbReference type="ChEBI" id="CHEBI:57368"/>
    </reaction>
    <physiologicalReaction direction="left-to-right" evidence="13">
        <dbReference type="Rhea" id="RHEA:40152"/>
    </physiologicalReaction>
</comment>
<dbReference type="InterPro" id="IPR029069">
    <property type="entry name" value="HotDog_dom_sf"/>
</dbReference>
<dbReference type="Pfam" id="PF03061">
    <property type="entry name" value="4HBT"/>
    <property type="match status" value="1"/>
</dbReference>
<keyword evidence="10" id="KW-0443">Lipid metabolism</keyword>
<dbReference type="OrthoDB" id="3474675at2"/>
<dbReference type="EC" id="3.1.2.2" evidence="16"/>
<comment type="catalytic activity">
    <reaction evidence="22">
        <text>dodecanoyl-CoA + H2O = dodecanoate + CoA + H(+)</text>
        <dbReference type="Rhea" id="RHEA:30135"/>
        <dbReference type="ChEBI" id="CHEBI:15377"/>
        <dbReference type="ChEBI" id="CHEBI:15378"/>
        <dbReference type="ChEBI" id="CHEBI:18262"/>
        <dbReference type="ChEBI" id="CHEBI:57287"/>
        <dbReference type="ChEBI" id="CHEBI:57375"/>
    </reaction>
    <physiologicalReaction direction="left-to-right" evidence="22">
        <dbReference type="Rhea" id="RHEA:30136"/>
    </physiologicalReaction>
</comment>
<evidence type="ECO:0000256" key="2">
    <source>
        <dbReference type="ARBA" id="ARBA00004496"/>
    </source>
</evidence>
<evidence type="ECO:0000256" key="22">
    <source>
        <dbReference type="ARBA" id="ARBA00048074"/>
    </source>
</evidence>
<keyword evidence="11" id="KW-0472">Membrane</keyword>
<dbReference type="GO" id="GO:0005737">
    <property type="term" value="C:cytoplasm"/>
    <property type="evidence" value="ECO:0007669"/>
    <property type="project" value="UniProtKB-SubCell"/>
</dbReference>
<reference evidence="25 26" key="1">
    <citation type="submission" date="2018-11" db="EMBL/GenBank/DDBJ databases">
        <title>Microbial catabolism of amino acid.</title>
        <authorList>
            <person name="Hibi M."/>
            <person name="Ogawa J."/>
        </authorList>
    </citation>
    <scope>NUCLEOTIDE SEQUENCE [LARGE SCALE GENOMIC DNA]</scope>
    <source>
        <strain evidence="25 26">C31-06</strain>
    </source>
</reference>
<evidence type="ECO:0000256" key="21">
    <source>
        <dbReference type="ARBA" id="ARBA00047969"/>
    </source>
</evidence>
<dbReference type="RefSeq" id="WP_124395916.1">
    <property type="nucleotide sequence ID" value="NZ_BHYM01000092.1"/>
</dbReference>
<dbReference type="Proteomes" id="UP000287519">
    <property type="component" value="Unassembled WGS sequence"/>
</dbReference>
<comment type="catalytic activity">
    <reaction evidence="20">
        <text>hexadecanoyl-CoA + H2O = hexadecanoate + CoA + H(+)</text>
        <dbReference type="Rhea" id="RHEA:16645"/>
        <dbReference type="ChEBI" id="CHEBI:7896"/>
        <dbReference type="ChEBI" id="CHEBI:15377"/>
        <dbReference type="ChEBI" id="CHEBI:15378"/>
        <dbReference type="ChEBI" id="CHEBI:57287"/>
        <dbReference type="ChEBI" id="CHEBI:57379"/>
        <dbReference type="EC" id="3.1.2.2"/>
    </reaction>
    <physiologicalReaction direction="left-to-right" evidence="20">
        <dbReference type="Rhea" id="RHEA:16646"/>
    </physiologicalReaction>
</comment>
<comment type="subcellular location">
    <subcellularLocation>
        <location evidence="3">Cell projection</location>
        <location evidence="3">Ruffle membrane</location>
    </subcellularLocation>
    <subcellularLocation>
        <location evidence="2">Cytoplasm</location>
    </subcellularLocation>
    <subcellularLocation>
        <location evidence="1">Membrane</location>
        <topology evidence="1">Peripheral membrane protein</topology>
    </subcellularLocation>
</comment>
<evidence type="ECO:0000256" key="7">
    <source>
        <dbReference type="ARBA" id="ARBA00022801"/>
    </source>
</evidence>
<comment type="catalytic activity">
    <reaction evidence="19">
        <text>octanoyl-CoA + H2O = octanoate + CoA + H(+)</text>
        <dbReference type="Rhea" id="RHEA:30143"/>
        <dbReference type="ChEBI" id="CHEBI:15377"/>
        <dbReference type="ChEBI" id="CHEBI:15378"/>
        <dbReference type="ChEBI" id="CHEBI:25646"/>
        <dbReference type="ChEBI" id="CHEBI:57287"/>
        <dbReference type="ChEBI" id="CHEBI:57386"/>
    </reaction>
    <physiologicalReaction direction="left-to-right" evidence="19">
        <dbReference type="Rhea" id="RHEA:30144"/>
    </physiologicalReaction>
</comment>
<evidence type="ECO:0000256" key="17">
    <source>
        <dbReference type="ARBA" id="ARBA00040123"/>
    </source>
</evidence>
<keyword evidence="7" id="KW-0378">Hydrolase</keyword>
<keyword evidence="9" id="KW-0809">Transit peptide</keyword>
<evidence type="ECO:0000256" key="13">
    <source>
        <dbReference type="ARBA" id="ARBA00035852"/>
    </source>
</evidence>
<sequence>MTSAVSGNSDSVPFAGDSRWWAAGAQVASVARFEQVIDALRIVQDRVAGANPPESELVEVAEKLDEVSRALAVFQVPETKQVVGHLDVPGRGQSLVPAFHVDRADGNSVRGRVSFSRFYLGGGGAAHGGAIPLVFDEVLGRLANVGGRIRSRTAYLHVNYRAITPLDEELTLEARFDSEEGRKRFLSAELRKGDVVLADAEGLFVALREGQP</sequence>
<evidence type="ECO:0000256" key="10">
    <source>
        <dbReference type="ARBA" id="ARBA00023098"/>
    </source>
</evidence>
<proteinExistence type="inferred from homology"/>
<evidence type="ECO:0000256" key="9">
    <source>
        <dbReference type="ARBA" id="ARBA00022946"/>
    </source>
</evidence>
<keyword evidence="4" id="KW-1003">Cell membrane</keyword>
<gene>
    <name evidence="25" type="ORF">Rhow_008726</name>
</gene>
<comment type="catalytic activity">
    <reaction evidence="23">
        <text>tetradecanoyl-CoA + H2O = tetradecanoate + CoA + H(+)</text>
        <dbReference type="Rhea" id="RHEA:40119"/>
        <dbReference type="ChEBI" id="CHEBI:15377"/>
        <dbReference type="ChEBI" id="CHEBI:15378"/>
        <dbReference type="ChEBI" id="CHEBI:30807"/>
        <dbReference type="ChEBI" id="CHEBI:57287"/>
        <dbReference type="ChEBI" id="CHEBI:57385"/>
    </reaction>
    <physiologicalReaction direction="left-to-right" evidence="23">
        <dbReference type="Rhea" id="RHEA:40120"/>
    </physiologicalReaction>
</comment>
<organism evidence="25 26">
    <name type="scientific">Rhodococcus wratislaviensis</name>
    <name type="common">Tsukamurella wratislaviensis</name>
    <dbReference type="NCBI Taxonomy" id="44752"/>
    <lineage>
        <taxon>Bacteria</taxon>
        <taxon>Bacillati</taxon>
        <taxon>Actinomycetota</taxon>
        <taxon>Actinomycetes</taxon>
        <taxon>Mycobacteriales</taxon>
        <taxon>Nocardiaceae</taxon>
        <taxon>Rhodococcus</taxon>
    </lineage>
</organism>
<dbReference type="InterPro" id="IPR052365">
    <property type="entry name" value="THEM4/THEM5_acyl-CoA_thioest"/>
</dbReference>